<gene>
    <name evidence="1" type="ORF">DSM19430T_18290</name>
</gene>
<evidence type="ECO:0000313" key="2">
    <source>
        <dbReference type="Proteomes" id="UP000503820"/>
    </source>
</evidence>
<dbReference type="Proteomes" id="UP000503820">
    <property type="component" value="Unassembled WGS sequence"/>
</dbReference>
<accession>A0A7J0BVG1</accession>
<sequence>MWMRYNPAPCGNKRHNACPLRAWSKVVSESGKGETCCPGKRGTICVAHTVYLCLFRMR</sequence>
<keyword evidence="2" id="KW-1185">Reference proteome</keyword>
<protein>
    <submittedName>
        <fullName evidence="1">Uncharacterized protein</fullName>
    </submittedName>
</protein>
<reference evidence="1 2" key="1">
    <citation type="submission" date="2020-05" db="EMBL/GenBank/DDBJ databases">
        <title>Draft genome sequence of Desulfovibrio psychrotolerans JS1T.</title>
        <authorList>
            <person name="Ueno A."/>
            <person name="Tamazawa S."/>
            <person name="Tamamura S."/>
            <person name="Murakami T."/>
            <person name="Kiyama T."/>
            <person name="Inomata H."/>
            <person name="Amano Y."/>
            <person name="Miyakawa K."/>
            <person name="Tamaki H."/>
            <person name="Naganuma T."/>
            <person name="Kaneko K."/>
        </authorList>
    </citation>
    <scope>NUCLEOTIDE SEQUENCE [LARGE SCALE GENOMIC DNA]</scope>
    <source>
        <strain evidence="1 2">JS1</strain>
    </source>
</reference>
<name>A0A7J0BVG1_9BACT</name>
<dbReference type="EMBL" id="BLVP01000008">
    <property type="protein sequence ID" value="GFM37145.1"/>
    <property type="molecule type" value="Genomic_DNA"/>
</dbReference>
<organism evidence="1 2">
    <name type="scientific">Desulfovibrio psychrotolerans</name>
    <dbReference type="NCBI Taxonomy" id="415242"/>
    <lineage>
        <taxon>Bacteria</taxon>
        <taxon>Pseudomonadati</taxon>
        <taxon>Thermodesulfobacteriota</taxon>
        <taxon>Desulfovibrionia</taxon>
        <taxon>Desulfovibrionales</taxon>
        <taxon>Desulfovibrionaceae</taxon>
        <taxon>Desulfovibrio</taxon>
    </lineage>
</organism>
<evidence type="ECO:0000313" key="1">
    <source>
        <dbReference type="EMBL" id="GFM37145.1"/>
    </source>
</evidence>
<proteinExistence type="predicted"/>
<dbReference type="AlphaFoldDB" id="A0A7J0BVG1"/>
<comment type="caution">
    <text evidence="1">The sequence shown here is derived from an EMBL/GenBank/DDBJ whole genome shotgun (WGS) entry which is preliminary data.</text>
</comment>